<dbReference type="Gene3D" id="2.60.200.60">
    <property type="match status" value="1"/>
</dbReference>
<reference evidence="6" key="1">
    <citation type="journal article" date="2020" name="FEMS Microbiol. Ecol.">
        <title>Temporal dynamics of bacterial communities during seed development and maturation.</title>
        <authorList>
            <person name="Chesneau G."/>
            <person name="Torres-Cortes G."/>
            <person name="Briand M."/>
            <person name="Darrasse A."/>
            <person name="Preveaux A."/>
            <person name="Marais C."/>
            <person name="Jacques M.A."/>
            <person name="Shade A."/>
            <person name="Barret M."/>
        </authorList>
    </citation>
    <scope>NUCLEOTIDE SEQUENCE</scope>
    <source>
        <strain evidence="6">CFBP13533</strain>
    </source>
</reference>
<dbReference type="InterPro" id="IPR056823">
    <property type="entry name" value="TEN-like_YD-shell"/>
</dbReference>
<dbReference type="NCBIfam" id="TIGR03696">
    <property type="entry name" value="Rhs_assc_core"/>
    <property type="match status" value="1"/>
</dbReference>
<evidence type="ECO:0000313" key="6">
    <source>
        <dbReference type="EMBL" id="MBD8271319.1"/>
    </source>
</evidence>
<keyword evidence="3" id="KW-1133">Transmembrane helix</keyword>
<feature type="domain" description="Teneurin-like YD-shell" evidence="5">
    <location>
        <begin position="721"/>
        <end position="863"/>
    </location>
</feature>
<dbReference type="PANTHER" id="PTHR32305">
    <property type="match status" value="1"/>
</dbReference>
<dbReference type="Proteomes" id="UP000610293">
    <property type="component" value="Unassembled WGS sequence"/>
</dbReference>
<feature type="domain" description="Teneurin-like YD-shell" evidence="5">
    <location>
        <begin position="431"/>
        <end position="628"/>
    </location>
</feature>
<dbReference type="Pfam" id="PF05593">
    <property type="entry name" value="RHS_repeat"/>
    <property type="match status" value="1"/>
</dbReference>
<dbReference type="RefSeq" id="WP_191956254.1">
    <property type="nucleotide sequence ID" value="NZ_JACYNJ010000011.1"/>
</dbReference>
<dbReference type="CDD" id="cd14742">
    <property type="entry name" value="PAAR_RHS"/>
    <property type="match status" value="1"/>
</dbReference>
<gene>
    <name evidence="6" type="ORF">IFU03_16310</name>
</gene>
<name>A0AAE2Q094_PSEFL</name>
<feature type="domain" description="Teneurin-like YD-shell" evidence="5">
    <location>
        <begin position="887"/>
        <end position="1310"/>
    </location>
</feature>
<feature type="transmembrane region" description="Helical" evidence="3">
    <location>
        <begin position="21"/>
        <end position="46"/>
    </location>
</feature>
<dbReference type="Pfam" id="PF25023">
    <property type="entry name" value="TEN_YD-shell"/>
    <property type="match status" value="3"/>
</dbReference>
<dbReference type="EMBL" id="JACYNJ010000011">
    <property type="protein sequence ID" value="MBD8271319.1"/>
    <property type="molecule type" value="Genomic_DNA"/>
</dbReference>
<dbReference type="Pfam" id="PF05488">
    <property type="entry name" value="PAAR_motif"/>
    <property type="match status" value="1"/>
</dbReference>
<feature type="transmembrane region" description="Helical" evidence="3">
    <location>
        <begin position="52"/>
        <end position="74"/>
    </location>
</feature>
<keyword evidence="1" id="KW-0677">Repeat</keyword>
<dbReference type="PRINTS" id="PR00394">
    <property type="entry name" value="RHSPROTEIN"/>
</dbReference>
<evidence type="ECO:0000313" key="7">
    <source>
        <dbReference type="Proteomes" id="UP000610293"/>
    </source>
</evidence>
<keyword evidence="3" id="KW-0472">Membrane</keyword>
<evidence type="ECO:0000256" key="1">
    <source>
        <dbReference type="ARBA" id="ARBA00022737"/>
    </source>
</evidence>
<protein>
    <submittedName>
        <fullName evidence="6">RHS domain-containing protein</fullName>
    </submittedName>
</protein>
<evidence type="ECO:0000259" key="5">
    <source>
        <dbReference type="Pfam" id="PF25023"/>
    </source>
</evidence>
<feature type="domain" description="DUF6531" evidence="4">
    <location>
        <begin position="297"/>
        <end position="375"/>
    </location>
</feature>
<evidence type="ECO:0000256" key="2">
    <source>
        <dbReference type="SAM" id="MobiDB-lite"/>
    </source>
</evidence>
<dbReference type="InterPro" id="IPR045351">
    <property type="entry name" value="DUF6531"/>
</dbReference>
<accession>A0AAE2Q094</accession>
<dbReference type="InterPro" id="IPR006530">
    <property type="entry name" value="YD"/>
</dbReference>
<organism evidence="6 7">
    <name type="scientific">Pseudomonas fluorescens</name>
    <dbReference type="NCBI Taxonomy" id="294"/>
    <lineage>
        <taxon>Bacteria</taxon>
        <taxon>Pseudomonadati</taxon>
        <taxon>Pseudomonadota</taxon>
        <taxon>Gammaproteobacteria</taxon>
        <taxon>Pseudomonadales</taxon>
        <taxon>Pseudomonadaceae</taxon>
        <taxon>Pseudomonas</taxon>
    </lineage>
</organism>
<evidence type="ECO:0000256" key="3">
    <source>
        <dbReference type="SAM" id="Phobius"/>
    </source>
</evidence>
<dbReference type="InterPro" id="IPR008727">
    <property type="entry name" value="PAAR_motif"/>
</dbReference>
<dbReference type="Pfam" id="PF20148">
    <property type="entry name" value="DUF6531"/>
    <property type="match status" value="1"/>
</dbReference>
<dbReference type="Gene3D" id="2.180.10.10">
    <property type="entry name" value="RHS repeat-associated core"/>
    <property type="match status" value="3"/>
</dbReference>
<dbReference type="PANTHER" id="PTHR32305:SF15">
    <property type="entry name" value="PROTEIN RHSA-RELATED"/>
    <property type="match status" value="1"/>
</dbReference>
<evidence type="ECO:0000259" key="4">
    <source>
        <dbReference type="Pfam" id="PF20148"/>
    </source>
</evidence>
<dbReference type="NCBIfam" id="TIGR01643">
    <property type="entry name" value="YD_repeat_2x"/>
    <property type="match status" value="13"/>
</dbReference>
<feature type="region of interest" description="Disordered" evidence="2">
    <location>
        <begin position="1424"/>
        <end position="1452"/>
    </location>
</feature>
<comment type="caution">
    <text evidence="6">The sequence shown here is derived from an EMBL/GenBank/DDBJ whole genome shotgun (WGS) entry which is preliminary data.</text>
</comment>
<keyword evidence="3" id="KW-0812">Transmembrane</keyword>
<proteinExistence type="predicted"/>
<dbReference type="InterPro" id="IPR050708">
    <property type="entry name" value="T6SS_VgrG/RHS"/>
</dbReference>
<dbReference type="InterPro" id="IPR031325">
    <property type="entry name" value="RHS_repeat"/>
</dbReference>
<sequence>MSDALWAARMGDALSHTSMMADILGGVLEVAANIAITAVATAAVVAATGITVATGGLGCFLLGAVVGTIVGLAMSKTGADKGLTNLCDSFSNALFPPTVQANILTGSTNTLTNNIPAARAAGAISSHVTPAGTELEEPAPAPEASYLDMAESFFSQMWRPTVATPAPGAVPKPLDLVVCMKHPPMPPQFLAEGSDKVTINGQPAVRSGDRSTCDATVVSSGLISSNVTIGGGSVVVREIRSGKTPGVGLAVTALLMLKGGKGKFFSKLPCMLIGGATSMAVSSAMGALANAAMGSSNPVHAATGAKVLGDVDELDFVLPGILPIDWQRFYNSRDERTGSLFGAGWSVPYEVCVEVRPHPDGGETLVYTDEQGRPIDMGSIPLGGAVFSAGEGLAVRRHLNGQLLIESDDGLYRLFELTTHPSRLRLAQLGDRNDNRIHIDYDEAGRLVRLRDTFDLVQVELIRDGEQVSRIERVYPDQRREALVGYGYDTAGNLAEVRDATGQVRRRFAYDSDRRMVEHQLPTGLRCFYEWALVEGLEWRVVRHWTDEGDAYQFDYDLNAGLTRITDGLQRVSTRHWNTQHQIIRYSDNLRQTWLFEWNDERQLLSATDPQGGRYEYSYDESGNLIGETDPLGRSDSTLWLEHWALPLVETDAADNSWQYRYDQRGNCIAETDPLGYVTRYRYDAHGQVVEIIDATGKSKKLRWNPFGQLVEHIDCSGYPTRFSYDERGYLQVITDALGERTQFSYDAQGRLLSTQLPDGRIEQYQRDISGQLLGYTDPAGHTTLYQHNRRGQVSQRTDAHGRQVKFGYDSYGRLQALINENGERYRFTWDAADRLAEQQDLDGSAKRYDYDLLDNITTVTAIAAPYGNGLAVVPEAPPAPIVHRLERDAVGRLVAKTTDDGRTEYSYDAVDQLTAVTFTDLQGNTQALGFAYDALGQLLGEQSAAGTLHHHYDELGNLIQTQLPDGRWLNRLYYGSGHLHQINLDGQVISDFERDRLHREVLRTQGQLSTRSEYDRSGRLRARQRRLAGQPSLLPAAAQKQFEYDPADNLIGKLDQQPAAQHRQLLHYDATGRIIASQDSLHGQRETFAYDAAANLLDGPQAGAGLVVHNKLLTYQDKRYRYDAFGRMIEKRSAKRGVQRFTYDAESRLVEVRNDDGTVVRMTYDPLGRRIEKTEHDSDGYPLGETQFVWDGLRLLQEHKYSQTSLYVYDDDGYEPLARVDGLGPLQKIRYYHNDLNGLPEQLTEADGHSVWQATYRVWGNTLEEVREPYYIEEQNLRFQGQYLDRETGLHFNTFRFYDPDVGRFTTPDPIGLAGGINTYLYADNPFGWIDPLGLTCAGSGKVHGNSHASKNPNHVYVIVDTKTGRMMKPGISGRALNKNGTSPRANQQVNALNKPQAGRYKAVIVEKNKTRLQAKATEQKITDKHAARNNGNMPSPIHKNPLPQVDTRDGYLKLYGTPDNR</sequence>
<dbReference type="InterPro" id="IPR022385">
    <property type="entry name" value="Rhs_assc_core"/>
</dbReference>